<evidence type="ECO:0000256" key="2">
    <source>
        <dbReference type="ARBA" id="ARBA00022723"/>
    </source>
</evidence>
<dbReference type="InterPro" id="IPR045087">
    <property type="entry name" value="Cu-oxidase_fam"/>
</dbReference>
<dbReference type="Proteomes" id="UP000243807">
    <property type="component" value="Chromosome"/>
</dbReference>
<evidence type="ECO:0000313" key="12">
    <source>
        <dbReference type="Proteomes" id="UP000243807"/>
    </source>
</evidence>
<evidence type="ECO:0000256" key="1">
    <source>
        <dbReference type="ARBA" id="ARBA00011245"/>
    </source>
</evidence>
<keyword evidence="12" id="KW-1185">Reference proteome</keyword>
<reference evidence="11 12" key="1">
    <citation type="submission" date="2017-01" db="EMBL/GenBank/DDBJ databases">
        <title>Draft sequence of Acidihalobacter ferrooxidans strain DSM 14175 (strain V8).</title>
        <authorList>
            <person name="Khaleque H.N."/>
            <person name="Ramsay J.P."/>
            <person name="Murphy R.J.T."/>
            <person name="Kaksonen A.H."/>
            <person name="Boxall N.J."/>
            <person name="Watkin E.L.J."/>
        </authorList>
    </citation>
    <scope>NUCLEOTIDE SEQUENCE [LARGE SCALE GENOMIC DNA]</scope>
    <source>
        <strain evidence="11 12">V8</strain>
    </source>
</reference>
<comment type="catalytic activity">
    <reaction evidence="8">
        <text>4 Cu(+) + O2 + 4 H(+) = 4 Cu(2+) + 2 H2O</text>
        <dbReference type="Rhea" id="RHEA:30083"/>
        <dbReference type="ChEBI" id="CHEBI:15377"/>
        <dbReference type="ChEBI" id="CHEBI:15378"/>
        <dbReference type="ChEBI" id="CHEBI:15379"/>
        <dbReference type="ChEBI" id="CHEBI:29036"/>
        <dbReference type="ChEBI" id="CHEBI:49552"/>
        <dbReference type="EC" id="1.16.3.4"/>
    </reaction>
    <physiologicalReaction direction="left-to-right" evidence="8">
        <dbReference type="Rhea" id="RHEA:30084"/>
    </physiologicalReaction>
</comment>
<evidence type="ECO:0000256" key="3">
    <source>
        <dbReference type="ARBA" id="ARBA00023002"/>
    </source>
</evidence>
<dbReference type="PANTHER" id="PTHR48267">
    <property type="entry name" value="CUPREDOXIN SUPERFAMILY PROTEIN"/>
    <property type="match status" value="1"/>
</dbReference>
<dbReference type="CDD" id="cd13867">
    <property type="entry name" value="CuRO_2_CueO_FtsP"/>
    <property type="match status" value="1"/>
</dbReference>
<dbReference type="InterPro" id="IPR008972">
    <property type="entry name" value="Cupredoxin"/>
</dbReference>
<dbReference type="Gene3D" id="2.60.40.420">
    <property type="entry name" value="Cupredoxins - blue copper proteins"/>
    <property type="match status" value="3"/>
</dbReference>
<accession>A0A1P8UFT7</accession>
<dbReference type="RefSeq" id="WP_076836349.1">
    <property type="nucleotide sequence ID" value="NZ_CP019434.1"/>
</dbReference>
<dbReference type="Pfam" id="PF07732">
    <property type="entry name" value="Cu-oxidase_3"/>
    <property type="match status" value="1"/>
</dbReference>
<dbReference type="PROSITE" id="PS51318">
    <property type="entry name" value="TAT"/>
    <property type="match status" value="1"/>
</dbReference>
<dbReference type="PROSITE" id="PS00080">
    <property type="entry name" value="MULTICOPPER_OXIDASE2"/>
    <property type="match status" value="1"/>
</dbReference>
<dbReference type="EMBL" id="CP019434">
    <property type="protein sequence ID" value="APZ42698.1"/>
    <property type="molecule type" value="Genomic_DNA"/>
</dbReference>
<evidence type="ECO:0000256" key="8">
    <source>
        <dbReference type="ARBA" id="ARBA00048092"/>
    </source>
</evidence>
<dbReference type="Pfam" id="PF07731">
    <property type="entry name" value="Cu-oxidase_2"/>
    <property type="match status" value="1"/>
</dbReference>
<proteinExistence type="predicted"/>
<organism evidence="11 12">
    <name type="scientific">Acidihalobacter ferrooxydans</name>
    <dbReference type="NCBI Taxonomy" id="1765967"/>
    <lineage>
        <taxon>Bacteria</taxon>
        <taxon>Pseudomonadati</taxon>
        <taxon>Pseudomonadota</taxon>
        <taxon>Gammaproteobacteria</taxon>
        <taxon>Chromatiales</taxon>
        <taxon>Ectothiorhodospiraceae</taxon>
        <taxon>Acidihalobacter</taxon>
    </lineage>
</organism>
<protein>
    <recommendedName>
        <fullName evidence="5">Multicopper oxidase CueO</fullName>
        <ecNumber evidence="4">1.16.3.4</ecNumber>
    </recommendedName>
    <alternativeName>
        <fullName evidence="6">Copper efflux oxidase</fullName>
    </alternativeName>
    <alternativeName>
        <fullName evidence="7">Cuprous oxidase</fullName>
    </alternativeName>
</protein>
<dbReference type="STRING" id="1765967.BW247_05955"/>
<feature type="domain" description="Plastocyanin-like" evidence="10">
    <location>
        <begin position="89"/>
        <end position="199"/>
    </location>
</feature>
<dbReference type="CDD" id="cd04232">
    <property type="entry name" value="CuRO_1_CueO_FtsP"/>
    <property type="match status" value="1"/>
</dbReference>
<dbReference type="EC" id="1.16.3.4" evidence="4"/>
<dbReference type="PANTHER" id="PTHR48267:SF1">
    <property type="entry name" value="BILIRUBIN OXIDASE"/>
    <property type="match status" value="1"/>
</dbReference>
<dbReference type="InterPro" id="IPR011706">
    <property type="entry name" value="Cu-oxidase_C"/>
</dbReference>
<dbReference type="AlphaFoldDB" id="A0A1P8UFT7"/>
<sequence>MNRSEDIDHMRRRLLLQGLAAGGALAVGLGPRAAQAQGGMMGGMMGGAQNVAAAGSGVFSRTLPVPPPLHGQADAQGVLHYALRAGSGHSELIGGVRTPTWGYNGALLGPTLRIPRGKPVQMHITNGLGVPTTLHWHGAQVPGKVDGGPHNLIAPGAVWAPAFTLGQPAGTLWYHPHPHTYTGPQVYAGLGGFLLIDDGEDARLGLPHTYGVDDLPLALQDRRLDASGHLVYMNRMPDMMGMKGDRFLVNGVEQPHAEVPAGWLRLRLLNASNERIYHLAVADGREFHVIAGDAGLLEQPVPLRSLLLAPAERAEIVVDLRREQGRSLVLRSDSGAVVPGLYSMPMPVDAYDRGRFDLLQLRVGAPSGLSARLPERLVPAPTPRADEPARGFVRNGMKGGGMMGMMGMMRGGSGGRAADGPGGMSMGIGGRDLFAIDGRYMRMNVIDVKTALGRTALWRVHNRSTMAHPFHVHGTSFLIRSRDGNAPPAHERGWKDVVLVRRGETVELLAPFHHRAGAAHPYMYHCHILEHEDNGMMGQFTVT</sequence>
<evidence type="ECO:0000313" key="11">
    <source>
        <dbReference type="EMBL" id="APZ42698.1"/>
    </source>
</evidence>
<dbReference type="GO" id="GO:0016491">
    <property type="term" value="F:oxidoreductase activity"/>
    <property type="evidence" value="ECO:0007669"/>
    <property type="project" value="UniProtKB-KW"/>
</dbReference>
<keyword evidence="3" id="KW-0560">Oxidoreductase</keyword>
<evidence type="ECO:0000256" key="6">
    <source>
        <dbReference type="ARBA" id="ARBA00042896"/>
    </source>
</evidence>
<evidence type="ECO:0000256" key="4">
    <source>
        <dbReference type="ARBA" id="ARBA00038978"/>
    </source>
</evidence>
<gene>
    <name evidence="11" type="ORF">BW247_05955</name>
</gene>
<feature type="domain" description="Plastocyanin-like" evidence="9">
    <location>
        <begin position="437"/>
        <end position="542"/>
    </location>
</feature>
<evidence type="ECO:0000256" key="5">
    <source>
        <dbReference type="ARBA" id="ARBA00041027"/>
    </source>
</evidence>
<name>A0A1P8UFT7_9GAMM</name>
<dbReference type="GO" id="GO:0005507">
    <property type="term" value="F:copper ion binding"/>
    <property type="evidence" value="ECO:0007669"/>
    <property type="project" value="InterPro"/>
</dbReference>
<dbReference type="KEGG" id="afy:BW247_05955"/>
<dbReference type="InterPro" id="IPR011707">
    <property type="entry name" value="Cu-oxidase-like_N"/>
</dbReference>
<dbReference type="SUPFAM" id="SSF49503">
    <property type="entry name" value="Cupredoxins"/>
    <property type="match status" value="3"/>
</dbReference>
<evidence type="ECO:0000259" key="10">
    <source>
        <dbReference type="Pfam" id="PF07732"/>
    </source>
</evidence>
<dbReference type="CDD" id="cd13890">
    <property type="entry name" value="CuRO_3_CueO_FtsP"/>
    <property type="match status" value="1"/>
</dbReference>
<dbReference type="OrthoDB" id="9757546at2"/>
<comment type="subunit">
    <text evidence="1">Monomer.</text>
</comment>
<dbReference type="InterPro" id="IPR002355">
    <property type="entry name" value="Cu_oxidase_Cu_BS"/>
</dbReference>
<keyword evidence="2" id="KW-0479">Metal-binding</keyword>
<dbReference type="InterPro" id="IPR006311">
    <property type="entry name" value="TAT_signal"/>
</dbReference>
<evidence type="ECO:0000259" key="9">
    <source>
        <dbReference type="Pfam" id="PF07731"/>
    </source>
</evidence>
<evidence type="ECO:0000256" key="7">
    <source>
        <dbReference type="ARBA" id="ARBA00043090"/>
    </source>
</evidence>